<comment type="caution">
    <text evidence="2">The sequence shown here is derived from an EMBL/GenBank/DDBJ whole genome shotgun (WGS) entry which is preliminary data.</text>
</comment>
<organism evidence="2 3">
    <name type="scientific">Hypsibius exemplaris</name>
    <name type="common">Freshwater tardigrade</name>
    <dbReference type="NCBI Taxonomy" id="2072580"/>
    <lineage>
        <taxon>Eukaryota</taxon>
        <taxon>Metazoa</taxon>
        <taxon>Ecdysozoa</taxon>
        <taxon>Tardigrada</taxon>
        <taxon>Eutardigrada</taxon>
        <taxon>Parachela</taxon>
        <taxon>Hypsibioidea</taxon>
        <taxon>Hypsibiidae</taxon>
        <taxon>Hypsibius</taxon>
    </lineage>
</organism>
<feature type="transmembrane region" description="Helical" evidence="1">
    <location>
        <begin position="169"/>
        <end position="202"/>
    </location>
</feature>
<accession>A0A1W0WZJ2</accession>
<dbReference type="EMBL" id="MTYJ01000029">
    <property type="protein sequence ID" value="OQV20619.1"/>
    <property type="molecule type" value="Genomic_DNA"/>
</dbReference>
<feature type="transmembrane region" description="Helical" evidence="1">
    <location>
        <begin position="128"/>
        <end position="149"/>
    </location>
</feature>
<keyword evidence="1" id="KW-1133">Transmembrane helix</keyword>
<keyword evidence="1" id="KW-0472">Membrane</keyword>
<keyword evidence="3" id="KW-1185">Reference proteome</keyword>
<dbReference type="Proteomes" id="UP000192578">
    <property type="component" value="Unassembled WGS sequence"/>
</dbReference>
<feature type="transmembrane region" description="Helical" evidence="1">
    <location>
        <begin position="291"/>
        <end position="317"/>
    </location>
</feature>
<evidence type="ECO:0000256" key="1">
    <source>
        <dbReference type="SAM" id="Phobius"/>
    </source>
</evidence>
<proteinExistence type="predicted"/>
<keyword evidence="1" id="KW-0812">Transmembrane</keyword>
<protein>
    <recommendedName>
        <fullName evidence="4">Gustatory receptor</fullName>
    </recommendedName>
</protein>
<name>A0A1W0WZJ2_HYPEX</name>
<reference evidence="3" key="1">
    <citation type="submission" date="2017-01" db="EMBL/GenBank/DDBJ databases">
        <title>Comparative genomics of anhydrobiosis in the tardigrade Hypsibius dujardini.</title>
        <authorList>
            <person name="Yoshida Y."/>
            <person name="Koutsovoulos G."/>
            <person name="Laetsch D."/>
            <person name="Stevens L."/>
            <person name="Kumar S."/>
            <person name="Horikawa D."/>
            <person name="Ishino K."/>
            <person name="Komine S."/>
            <person name="Tomita M."/>
            <person name="Blaxter M."/>
            <person name="Arakawa K."/>
        </authorList>
    </citation>
    <scope>NUCLEOTIDE SEQUENCE [LARGE SCALE GENOMIC DNA]</scope>
    <source>
        <strain evidence="3">Z151</strain>
    </source>
</reference>
<evidence type="ECO:0008006" key="4">
    <source>
        <dbReference type="Google" id="ProtNLM"/>
    </source>
</evidence>
<sequence length="321" mass="35987">MRTSQEVLMEFLGVIPVSRRLRLSACGYFRSCVAVVILCGAAFQACANVTRLMLSFIYPATQSFGSTGLLSTMSNVPYTAMAIRSFCVLATLFFKPTEWNKLCGLLAELIRVAGPETNKYAKKLQATALYVLVLSSVSHVCWYAFAWSYKGYGYFGECLDDALMKGMRVWHYCIFQFIFEMLPFVLSLHVFTSAVLMVTLLYDIIRMLGVQMGEVIDRISAERLLTSELLARSEYDLGRWMKVHLLVMLVRDAINETFGGVFLCTFVADTACLLCKSAKLLSLNSSSPPLMYAYIAVTVCIFGIYSTVWPLPMVLALERVQ</sequence>
<feature type="transmembrane region" description="Helical" evidence="1">
    <location>
        <begin position="258"/>
        <end position="279"/>
    </location>
</feature>
<dbReference type="AlphaFoldDB" id="A0A1W0WZJ2"/>
<gene>
    <name evidence="2" type="ORF">BV898_05438</name>
</gene>
<evidence type="ECO:0000313" key="3">
    <source>
        <dbReference type="Proteomes" id="UP000192578"/>
    </source>
</evidence>
<evidence type="ECO:0000313" key="2">
    <source>
        <dbReference type="EMBL" id="OQV20619.1"/>
    </source>
</evidence>